<keyword evidence="3" id="KW-1185">Reference proteome</keyword>
<reference evidence="2" key="1">
    <citation type="submission" date="2020-05" db="EMBL/GenBank/DDBJ databases">
        <title>Mycena genomes resolve the evolution of fungal bioluminescence.</title>
        <authorList>
            <person name="Tsai I.J."/>
        </authorList>
    </citation>
    <scope>NUCLEOTIDE SEQUENCE</scope>
    <source>
        <strain evidence="2">160909Yilan</strain>
    </source>
</reference>
<evidence type="ECO:0000313" key="3">
    <source>
        <dbReference type="Proteomes" id="UP000623467"/>
    </source>
</evidence>
<organism evidence="2 3">
    <name type="scientific">Mycena sanguinolenta</name>
    <dbReference type="NCBI Taxonomy" id="230812"/>
    <lineage>
        <taxon>Eukaryota</taxon>
        <taxon>Fungi</taxon>
        <taxon>Dikarya</taxon>
        <taxon>Basidiomycota</taxon>
        <taxon>Agaricomycotina</taxon>
        <taxon>Agaricomycetes</taxon>
        <taxon>Agaricomycetidae</taxon>
        <taxon>Agaricales</taxon>
        <taxon>Marasmiineae</taxon>
        <taxon>Mycenaceae</taxon>
        <taxon>Mycena</taxon>
    </lineage>
</organism>
<dbReference type="EMBL" id="JACAZH010000002">
    <property type="protein sequence ID" value="KAF7375349.1"/>
    <property type="molecule type" value="Genomic_DNA"/>
</dbReference>
<dbReference type="AlphaFoldDB" id="A0A8H6ZDL4"/>
<proteinExistence type="predicted"/>
<dbReference type="Proteomes" id="UP000623467">
    <property type="component" value="Unassembled WGS sequence"/>
</dbReference>
<name>A0A8H6ZDL4_9AGAR</name>
<gene>
    <name evidence="2" type="ORF">MSAN_00422100</name>
</gene>
<comment type="caution">
    <text evidence="2">The sequence shown here is derived from an EMBL/GenBank/DDBJ whole genome shotgun (WGS) entry which is preliminary data.</text>
</comment>
<feature type="region of interest" description="Disordered" evidence="1">
    <location>
        <begin position="1"/>
        <end position="28"/>
    </location>
</feature>
<evidence type="ECO:0000313" key="2">
    <source>
        <dbReference type="EMBL" id="KAF7375349.1"/>
    </source>
</evidence>
<feature type="compositionally biased region" description="Polar residues" evidence="1">
    <location>
        <begin position="1"/>
        <end position="12"/>
    </location>
</feature>
<protein>
    <submittedName>
        <fullName evidence="2">Uncharacterized protein</fullName>
    </submittedName>
</protein>
<accession>A0A8H6ZDL4</accession>
<sequence length="136" mass="15629">MQVSVPARSSTQEETEADRARAGKHGSSGNRQLDGRLIWRLVYVYPLALEYARLWVDRREATVDWPRLCRLPSWLPVESAAFSDFRIASLSISRTHTIVFSAKGVPDPKYALARTHRHPHTHSIRILWIHTRGYTP</sequence>
<evidence type="ECO:0000256" key="1">
    <source>
        <dbReference type="SAM" id="MobiDB-lite"/>
    </source>
</evidence>